<feature type="non-terminal residue" evidence="3">
    <location>
        <position position="166"/>
    </location>
</feature>
<dbReference type="AlphaFoldDB" id="A0A9P5VJE2"/>
<evidence type="ECO:0000256" key="2">
    <source>
        <dbReference type="SAM" id="SignalP"/>
    </source>
</evidence>
<gene>
    <name evidence="3" type="ORF">BG006_009231</name>
</gene>
<reference evidence="3" key="1">
    <citation type="journal article" date="2020" name="Fungal Divers.">
        <title>Resolving the Mortierellaceae phylogeny through synthesis of multi-gene phylogenetics and phylogenomics.</title>
        <authorList>
            <person name="Vandepol N."/>
            <person name="Liber J."/>
            <person name="Desiro A."/>
            <person name="Na H."/>
            <person name="Kennedy M."/>
            <person name="Barry K."/>
            <person name="Grigoriev I.V."/>
            <person name="Miller A.N."/>
            <person name="O'Donnell K."/>
            <person name="Stajich J.E."/>
            <person name="Bonito G."/>
        </authorList>
    </citation>
    <scope>NUCLEOTIDE SEQUENCE</scope>
    <source>
        <strain evidence="3">NVP1</strain>
    </source>
</reference>
<dbReference type="Proteomes" id="UP000696485">
    <property type="component" value="Unassembled WGS sequence"/>
</dbReference>
<name>A0A9P5VJE2_9FUNG</name>
<evidence type="ECO:0008006" key="5">
    <source>
        <dbReference type="Google" id="ProtNLM"/>
    </source>
</evidence>
<proteinExistence type="predicted"/>
<feature type="region of interest" description="Disordered" evidence="1">
    <location>
        <begin position="132"/>
        <end position="166"/>
    </location>
</feature>
<evidence type="ECO:0000313" key="4">
    <source>
        <dbReference type="Proteomes" id="UP000696485"/>
    </source>
</evidence>
<evidence type="ECO:0000256" key="1">
    <source>
        <dbReference type="SAM" id="MobiDB-lite"/>
    </source>
</evidence>
<evidence type="ECO:0000313" key="3">
    <source>
        <dbReference type="EMBL" id="KAF9327467.1"/>
    </source>
</evidence>
<keyword evidence="4" id="KW-1185">Reference proteome</keyword>
<comment type="caution">
    <text evidence="3">The sequence shown here is derived from an EMBL/GenBank/DDBJ whole genome shotgun (WGS) entry which is preliminary data.</text>
</comment>
<feature type="chain" id="PRO_5040367542" description="Antifreeze protein" evidence="2">
    <location>
        <begin position="21"/>
        <end position="166"/>
    </location>
</feature>
<feature type="signal peptide" evidence="2">
    <location>
        <begin position="1"/>
        <end position="20"/>
    </location>
</feature>
<accession>A0A9P5VJE2</accession>
<organism evidence="3 4">
    <name type="scientific">Podila minutissima</name>
    <dbReference type="NCBI Taxonomy" id="64525"/>
    <lineage>
        <taxon>Eukaryota</taxon>
        <taxon>Fungi</taxon>
        <taxon>Fungi incertae sedis</taxon>
        <taxon>Mucoromycota</taxon>
        <taxon>Mortierellomycotina</taxon>
        <taxon>Mortierellomycetes</taxon>
        <taxon>Mortierellales</taxon>
        <taxon>Mortierellaceae</taxon>
        <taxon>Podila</taxon>
    </lineage>
</organism>
<keyword evidence="2" id="KW-0732">Signal</keyword>
<sequence length="166" mass="16725">MQFKFISVLAMAVLATLASAQHNNSTTCAECVFASINKDPSCTSLDTEIQAQLKLAFGGNTFNEQALSAAIKNPRIKTCVCHWTATALIQGGAASSCITGAPPLCSASSVSLIQAGISLVAPIIKCDATTSTASGRGVTPTPTPTEGVQPRKASGAGQIAGGVLSA</sequence>
<dbReference type="EMBL" id="JAAAUY010000662">
    <property type="protein sequence ID" value="KAF9327467.1"/>
    <property type="molecule type" value="Genomic_DNA"/>
</dbReference>
<protein>
    <recommendedName>
        <fullName evidence="5">Antifreeze protein</fullName>
    </recommendedName>
</protein>